<accession>A0ABS5BVY3</accession>
<keyword evidence="6" id="KW-0732">Signal</keyword>
<dbReference type="InterPro" id="IPR011013">
    <property type="entry name" value="Gal_mutarotase_sf_dom"/>
</dbReference>
<comment type="similarity">
    <text evidence="2 5">Belongs to the aldose epimerase family.</text>
</comment>
<keyword evidence="3 5" id="KW-0413">Isomerase</keyword>
<evidence type="ECO:0000313" key="7">
    <source>
        <dbReference type="EMBL" id="MBP3957869.1"/>
    </source>
</evidence>
<comment type="caution">
    <text evidence="7">The sequence shown here is derived from an EMBL/GenBank/DDBJ whole genome shotgun (WGS) entry which is preliminary data.</text>
</comment>
<organism evidence="7 8">
    <name type="scientific">Gemmata palustris</name>
    <dbReference type="NCBI Taxonomy" id="2822762"/>
    <lineage>
        <taxon>Bacteria</taxon>
        <taxon>Pseudomonadati</taxon>
        <taxon>Planctomycetota</taxon>
        <taxon>Planctomycetia</taxon>
        <taxon>Gemmatales</taxon>
        <taxon>Gemmataceae</taxon>
        <taxon>Gemmata</taxon>
    </lineage>
</organism>
<dbReference type="EC" id="5.1.3.3" evidence="5"/>
<gene>
    <name evidence="7" type="ORF">J8F10_21660</name>
</gene>
<feature type="signal peptide" evidence="6">
    <location>
        <begin position="1"/>
        <end position="19"/>
    </location>
</feature>
<dbReference type="InterPro" id="IPR008183">
    <property type="entry name" value="Aldose_1/G6P_1-epimerase"/>
</dbReference>
<evidence type="ECO:0000256" key="2">
    <source>
        <dbReference type="ARBA" id="ARBA00006206"/>
    </source>
</evidence>
<protein>
    <recommendedName>
        <fullName evidence="5">Aldose 1-epimerase</fullName>
        <ecNumber evidence="5">5.1.3.3</ecNumber>
    </recommendedName>
</protein>
<evidence type="ECO:0000256" key="5">
    <source>
        <dbReference type="PIRNR" id="PIRNR005096"/>
    </source>
</evidence>
<keyword evidence="4 5" id="KW-0119">Carbohydrate metabolism</keyword>
<evidence type="ECO:0000256" key="6">
    <source>
        <dbReference type="SAM" id="SignalP"/>
    </source>
</evidence>
<comment type="pathway">
    <text evidence="1 5">Carbohydrate metabolism; hexose metabolism.</text>
</comment>
<dbReference type="RefSeq" id="WP_210657339.1">
    <property type="nucleotide sequence ID" value="NZ_JAGKQQ010000001.1"/>
</dbReference>
<dbReference type="Gene3D" id="2.70.98.10">
    <property type="match status" value="1"/>
</dbReference>
<evidence type="ECO:0000313" key="8">
    <source>
        <dbReference type="Proteomes" id="UP000676565"/>
    </source>
</evidence>
<evidence type="ECO:0000256" key="3">
    <source>
        <dbReference type="ARBA" id="ARBA00023235"/>
    </source>
</evidence>
<dbReference type="NCBIfam" id="NF008277">
    <property type="entry name" value="PRK11055.1"/>
    <property type="match status" value="1"/>
</dbReference>
<reference evidence="7 8" key="1">
    <citation type="submission" date="2021-04" db="EMBL/GenBank/DDBJ databases">
        <authorList>
            <person name="Ivanova A."/>
        </authorList>
    </citation>
    <scope>NUCLEOTIDE SEQUENCE [LARGE SCALE GENOMIC DNA]</scope>
    <source>
        <strain evidence="7 8">G18</strain>
    </source>
</reference>
<dbReference type="InterPro" id="IPR015443">
    <property type="entry name" value="Aldose_1-epimerase"/>
</dbReference>
<dbReference type="SUPFAM" id="SSF74650">
    <property type="entry name" value="Galactose mutarotase-like"/>
    <property type="match status" value="1"/>
</dbReference>
<feature type="chain" id="PRO_5045836925" description="Aldose 1-epimerase" evidence="6">
    <location>
        <begin position="20"/>
        <end position="385"/>
    </location>
</feature>
<dbReference type="CDD" id="cd09019">
    <property type="entry name" value="galactose_mutarotase_like"/>
    <property type="match status" value="1"/>
</dbReference>
<dbReference type="InterPro" id="IPR014718">
    <property type="entry name" value="GH-type_carb-bd"/>
</dbReference>
<dbReference type="InterPro" id="IPR047215">
    <property type="entry name" value="Galactose_mutarotase-like"/>
</dbReference>
<dbReference type="PANTHER" id="PTHR10091:SF0">
    <property type="entry name" value="GALACTOSE MUTAROTASE"/>
    <property type="match status" value="1"/>
</dbReference>
<comment type="catalytic activity">
    <reaction evidence="5">
        <text>alpha-D-glucose = beta-D-glucose</text>
        <dbReference type="Rhea" id="RHEA:10264"/>
        <dbReference type="ChEBI" id="CHEBI:15903"/>
        <dbReference type="ChEBI" id="CHEBI:17925"/>
        <dbReference type="EC" id="5.1.3.3"/>
    </reaction>
</comment>
<dbReference type="PIRSF" id="PIRSF005096">
    <property type="entry name" value="GALM"/>
    <property type="match status" value="1"/>
</dbReference>
<keyword evidence="8" id="KW-1185">Reference proteome</keyword>
<dbReference type="Proteomes" id="UP000676565">
    <property type="component" value="Unassembled WGS sequence"/>
</dbReference>
<evidence type="ECO:0000256" key="4">
    <source>
        <dbReference type="ARBA" id="ARBA00023277"/>
    </source>
</evidence>
<name>A0ABS5BVY3_9BACT</name>
<sequence length="385" mass="41554">MRTLLALCITLVLTAGASAQPKAGTGPAFEETKYGTIPAPKDNDKKGPTNVFQYTLTNKNNVVLKCIDYGAIITELHVPDKNGKFADVVLGFDNLDGYLKGHPYFGTNAGRCANRIANAKFTLEGKEYKLFANGDPHTLHGGKEGFDKKVWQGKASLTATGPSVTFKRTSPDGEEGYPGALAVEVTYTLTDNNELVIDYRATTNKTTVCNLAHHSYFNLAGHNSGDVKGHEATIAAKNYTPADGTLIPTGKIAPVAGTAFDFTKAKTIGADLEKAGGKPIGFDLNYVLDKGTSARPELAARVVEPKSGRVLEVLSTEPGLQFYTGNFLDGTNKGKGGAEYKQYNGFCMEAQKFPDSINRPEWKDKSNVVLKPGETYKQTTIYQFK</sequence>
<dbReference type="Pfam" id="PF01263">
    <property type="entry name" value="Aldose_epim"/>
    <property type="match status" value="1"/>
</dbReference>
<evidence type="ECO:0000256" key="1">
    <source>
        <dbReference type="ARBA" id="ARBA00005028"/>
    </source>
</evidence>
<proteinExistence type="inferred from homology"/>
<dbReference type="EMBL" id="JAGKQQ010000001">
    <property type="protein sequence ID" value="MBP3957869.1"/>
    <property type="molecule type" value="Genomic_DNA"/>
</dbReference>
<dbReference type="PANTHER" id="PTHR10091">
    <property type="entry name" value="ALDOSE-1-EPIMERASE"/>
    <property type="match status" value="1"/>
</dbReference>